<dbReference type="Pfam" id="PF08676">
    <property type="entry name" value="MutL_C"/>
    <property type="match status" value="1"/>
</dbReference>
<keyword evidence="4" id="KW-1185">Reference proteome</keyword>
<dbReference type="PANTHER" id="PTHR10073">
    <property type="entry name" value="DNA MISMATCH REPAIR PROTEIN MLH, PMS, MUTL"/>
    <property type="match status" value="1"/>
</dbReference>
<name>A0A0D7AET8_9AGAR</name>
<dbReference type="AlphaFoldDB" id="A0A0D7AET8"/>
<dbReference type="SUPFAM" id="SSF118116">
    <property type="entry name" value="DNA mismatch repair protein MutL"/>
    <property type="match status" value="2"/>
</dbReference>
<dbReference type="SUPFAM" id="SSF55874">
    <property type="entry name" value="ATPase domain of HSP90 chaperone/DNA topoisomerase II/histidine kinase"/>
    <property type="match status" value="1"/>
</dbReference>
<dbReference type="Gene3D" id="3.30.1370.100">
    <property type="entry name" value="MutL, C-terminal domain, regulatory subdomain"/>
    <property type="match status" value="2"/>
</dbReference>
<evidence type="ECO:0000259" key="2">
    <source>
        <dbReference type="SMART" id="SM00853"/>
    </source>
</evidence>
<dbReference type="FunFam" id="3.30.565.10:FF:000014">
    <property type="entry name" value="Mismatch repair endonuclease pms1, putative"/>
    <property type="match status" value="1"/>
</dbReference>
<proteinExistence type="inferred from homology"/>
<sequence>MSIKAIDKTSVHRITSGQVVIDLQTAVKELLENSLDAGATSIEIRFKNYGIDALEVVDNGSGIANDSFDGLAAKHHTSKLASYADLATVRTFGFRGEALSSLCSLSESVTVTTTTQAPLGILLELDARGAIRKKQNAARQRGTTVVVINLFAPLPVRRKEFVRNSKREFGKALALLNAYALVPCAQAGVKLTVTNQTKSGSSTLHVLSDAGVANTDDVAAVDALARTIDKEDFSAMDIVGQFNKGFIIIRRQKILQPPHTQSESSADGTSISSGCTDDLFIVDQHAADEKYNFESLQLSTKIQSQRLLYALPLELTAADEMVALEHLDILRQNGFEVEVIDCDSNGENRFSPEGDVDDDDVTVNHRQSRLKLVAQPVSKSTSFDVKDLEELVHLLHDYAPGRPMVRCSKARAMFASRACRKSVMVGMALNKAKMAAVVHHMGTMDQPWNCPHGRPTMRHLYDINSLRDPERHNINWASL</sequence>
<comment type="similarity">
    <text evidence="1">Belongs to the DNA mismatch repair MutL/HexB family.</text>
</comment>
<dbReference type="InterPro" id="IPR002099">
    <property type="entry name" value="MutL/Mlh/PMS"/>
</dbReference>
<dbReference type="GO" id="GO:0032389">
    <property type="term" value="C:MutLalpha complex"/>
    <property type="evidence" value="ECO:0007669"/>
    <property type="project" value="TreeGrafter"/>
</dbReference>
<evidence type="ECO:0000313" key="4">
    <source>
        <dbReference type="Proteomes" id="UP000054144"/>
    </source>
</evidence>
<organism evidence="3 4">
    <name type="scientific">Fistulina hepatica ATCC 64428</name>
    <dbReference type="NCBI Taxonomy" id="1128425"/>
    <lineage>
        <taxon>Eukaryota</taxon>
        <taxon>Fungi</taxon>
        <taxon>Dikarya</taxon>
        <taxon>Basidiomycota</taxon>
        <taxon>Agaricomycotina</taxon>
        <taxon>Agaricomycetes</taxon>
        <taxon>Agaricomycetidae</taxon>
        <taxon>Agaricales</taxon>
        <taxon>Fistulinaceae</taxon>
        <taxon>Fistulina</taxon>
    </lineage>
</organism>
<dbReference type="GO" id="GO:0005524">
    <property type="term" value="F:ATP binding"/>
    <property type="evidence" value="ECO:0007669"/>
    <property type="project" value="InterPro"/>
</dbReference>
<protein>
    <recommendedName>
        <fullName evidence="2">MutL C-terminal dimerisation domain-containing protein</fullName>
    </recommendedName>
</protein>
<dbReference type="InterPro" id="IPR014790">
    <property type="entry name" value="MutL_C"/>
</dbReference>
<dbReference type="InterPro" id="IPR042120">
    <property type="entry name" value="MutL_C_dimsub"/>
</dbReference>
<dbReference type="PROSITE" id="PS00058">
    <property type="entry name" value="DNA_MISMATCH_REPAIR_1"/>
    <property type="match status" value="1"/>
</dbReference>
<dbReference type="InterPro" id="IPR042121">
    <property type="entry name" value="MutL_C_regsub"/>
</dbReference>
<dbReference type="Proteomes" id="UP000054144">
    <property type="component" value="Unassembled WGS sequence"/>
</dbReference>
<feature type="domain" description="MutL C-terminal dimerisation" evidence="2">
    <location>
        <begin position="238"/>
        <end position="429"/>
    </location>
</feature>
<dbReference type="EMBL" id="KN881721">
    <property type="protein sequence ID" value="KIY49654.1"/>
    <property type="molecule type" value="Genomic_DNA"/>
</dbReference>
<dbReference type="SMART" id="SM00853">
    <property type="entry name" value="MutL_C"/>
    <property type="match status" value="1"/>
</dbReference>
<dbReference type="NCBIfam" id="TIGR00585">
    <property type="entry name" value="mutl"/>
    <property type="match status" value="1"/>
</dbReference>
<dbReference type="OrthoDB" id="10263226at2759"/>
<dbReference type="InterPro" id="IPR037198">
    <property type="entry name" value="MutL_C_sf"/>
</dbReference>
<dbReference type="InterPro" id="IPR014762">
    <property type="entry name" value="DNA_mismatch_repair_CS"/>
</dbReference>
<evidence type="ECO:0000313" key="3">
    <source>
        <dbReference type="EMBL" id="KIY49654.1"/>
    </source>
</evidence>
<dbReference type="InterPro" id="IPR036890">
    <property type="entry name" value="HATPase_C_sf"/>
</dbReference>
<evidence type="ECO:0000256" key="1">
    <source>
        <dbReference type="ARBA" id="ARBA00006082"/>
    </source>
</evidence>
<dbReference type="GO" id="GO:0016887">
    <property type="term" value="F:ATP hydrolysis activity"/>
    <property type="evidence" value="ECO:0007669"/>
    <property type="project" value="InterPro"/>
</dbReference>
<dbReference type="GO" id="GO:0006298">
    <property type="term" value="P:mismatch repair"/>
    <property type="evidence" value="ECO:0007669"/>
    <property type="project" value="InterPro"/>
</dbReference>
<dbReference type="PANTHER" id="PTHR10073:SF52">
    <property type="entry name" value="MISMATCH REPAIR ENDONUCLEASE PMS2"/>
    <property type="match status" value="1"/>
</dbReference>
<gene>
    <name evidence="3" type="ORF">FISHEDRAFT_40913</name>
</gene>
<reference evidence="3 4" key="1">
    <citation type="journal article" date="2015" name="Fungal Genet. Biol.">
        <title>Evolution of novel wood decay mechanisms in Agaricales revealed by the genome sequences of Fistulina hepatica and Cylindrobasidium torrendii.</title>
        <authorList>
            <person name="Floudas D."/>
            <person name="Held B.W."/>
            <person name="Riley R."/>
            <person name="Nagy L.G."/>
            <person name="Koehler G."/>
            <person name="Ransdell A.S."/>
            <person name="Younus H."/>
            <person name="Chow J."/>
            <person name="Chiniquy J."/>
            <person name="Lipzen A."/>
            <person name="Tritt A."/>
            <person name="Sun H."/>
            <person name="Haridas S."/>
            <person name="LaButti K."/>
            <person name="Ohm R.A."/>
            <person name="Kues U."/>
            <person name="Blanchette R.A."/>
            <person name="Grigoriev I.V."/>
            <person name="Minto R.E."/>
            <person name="Hibbett D.S."/>
        </authorList>
    </citation>
    <scope>NUCLEOTIDE SEQUENCE [LARGE SCALE GENOMIC DNA]</scope>
    <source>
        <strain evidence="3 4">ATCC 64428</strain>
    </source>
</reference>
<dbReference type="Gene3D" id="3.30.1540.20">
    <property type="entry name" value="MutL, C-terminal domain, dimerisation subdomain"/>
    <property type="match status" value="2"/>
</dbReference>
<dbReference type="InterPro" id="IPR038973">
    <property type="entry name" value="MutL/Mlh/Pms-like"/>
</dbReference>
<dbReference type="Pfam" id="PF13589">
    <property type="entry name" value="HATPase_c_3"/>
    <property type="match status" value="1"/>
</dbReference>
<dbReference type="Gene3D" id="3.30.565.10">
    <property type="entry name" value="Histidine kinase-like ATPase, C-terminal domain"/>
    <property type="match status" value="1"/>
</dbReference>
<accession>A0A0D7AET8</accession>
<dbReference type="GO" id="GO:0140664">
    <property type="term" value="F:ATP-dependent DNA damage sensor activity"/>
    <property type="evidence" value="ECO:0007669"/>
    <property type="project" value="InterPro"/>
</dbReference>
<dbReference type="GO" id="GO:0030983">
    <property type="term" value="F:mismatched DNA binding"/>
    <property type="evidence" value="ECO:0007669"/>
    <property type="project" value="InterPro"/>
</dbReference>